<name>A0AAV3ZD25_9GAST</name>
<protein>
    <submittedName>
        <fullName evidence="3">Dehydrogenase/reductase sdr family member</fullName>
    </submittedName>
</protein>
<dbReference type="FunFam" id="3.40.50.720:FF:000084">
    <property type="entry name" value="Short-chain dehydrogenase reductase"/>
    <property type="match status" value="1"/>
</dbReference>
<evidence type="ECO:0000313" key="3">
    <source>
        <dbReference type="EMBL" id="GFN92381.1"/>
    </source>
</evidence>
<reference evidence="3 4" key="1">
    <citation type="journal article" date="2021" name="Elife">
        <title>Chloroplast acquisition without the gene transfer in kleptoplastic sea slugs, Plakobranchus ocellatus.</title>
        <authorList>
            <person name="Maeda T."/>
            <person name="Takahashi S."/>
            <person name="Yoshida T."/>
            <person name="Shimamura S."/>
            <person name="Takaki Y."/>
            <person name="Nagai Y."/>
            <person name="Toyoda A."/>
            <person name="Suzuki Y."/>
            <person name="Arimoto A."/>
            <person name="Ishii H."/>
            <person name="Satoh N."/>
            <person name="Nishiyama T."/>
            <person name="Hasebe M."/>
            <person name="Maruyama T."/>
            <person name="Minagawa J."/>
            <person name="Obokata J."/>
            <person name="Shigenobu S."/>
        </authorList>
    </citation>
    <scope>NUCLEOTIDE SEQUENCE [LARGE SCALE GENOMIC DNA]</scope>
</reference>
<dbReference type="InterPro" id="IPR036291">
    <property type="entry name" value="NAD(P)-bd_dom_sf"/>
</dbReference>
<dbReference type="Gene3D" id="3.40.50.720">
    <property type="entry name" value="NAD(P)-binding Rossmann-like Domain"/>
    <property type="match status" value="1"/>
</dbReference>
<dbReference type="PANTHER" id="PTHR43943">
    <property type="entry name" value="DEHYDROGENASE/REDUCTASE (SDR FAMILY) MEMBER 4"/>
    <property type="match status" value="1"/>
</dbReference>
<evidence type="ECO:0000256" key="1">
    <source>
        <dbReference type="ARBA" id="ARBA00006484"/>
    </source>
</evidence>
<comment type="similarity">
    <text evidence="1 2">Belongs to the short-chain dehydrogenases/reductases (SDR) family.</text>
</comment>
<gene>
    <name evidence="3" type="ORF">PoB_001888700</name>
</gene>
<dbReference type="AlphaFoldDB" id="A0AAV3ZD25"/>
<dbReference type="PRINTS" id="PR00081">
    <property type="entry name" value="GDHRDH"/>
</dbReference>
<dbReference type="InterPro" id="IPR002347">
    <property type="entry name" value="SDR_fam"/>
</dbReference>
<proteinExistence type="inferred from homology"/>
<dbReference type="EMBL" id="BLXT01002238">
    <property type="protein sequence ID" value="GFN92381.1"/>
    <property type="molecule type" value="Genomic_DNA"/>
</dbReference>
<evidence type="ECO:0000313" key="4">
    <source>
        <dbReference type="Proteomes" id="UP000735302"/>
    </source>
</evidence>
<sequence length="289" mass="31233">MSAAAKLAGKVAIVTASTEGIGFAIARRLGQDGAKVMISSRKQKNVDAAVQTLRKENLDVEGVVCHVGKNEDRKKLLEETSAKFGGVDILVSNAAASTFFGPTLNTPEEAYDKMFDTNVKSSFMLCKEVVPEMVKRGSGSLLIVASIAAFNPFNMIGVYSLTKTALLGMVKVLAPELAQQNIRINGLAPGLIETKFSNALTSNEAAKDFMLANIPMGSEITLGNLDDISRLKINGENLNNLRYTDDTVLIAESGEHLKTSRCCSFREQKNGPVFECKENGMYGHLKETF</sequence>
<organism evidence="3 4">
    <name type="scientific">Plakobranchus ocellatus</name>
    <dbReference type="NCBI Taxonomy" id="259542"/>
    <lineage>
        <taxon>Eukaryota</taxon>
        <taxon>Metazoa</taxon>
        <taxon>Spiralia</taxon>
        <taxon>Lophotrochozoa</taxon>
        <taxon>Mollusca</taxon>
        <taxon>Gastropoda</taxon>
        <taxon>Heterobranchia</taxon>
        <taxon>Euthyneura</taxon>
        <taxon>Panpulmonata</taxon>
        <taxon>Sacoglossa</taxon>
        <taxon>Placobranchoidea</taxon>
        <taxon>Plakobranchidae</taxon>
        <taxon>Plakobranchus</taxon>
    </lineage>
</organism>
<dbReference type="PANTHER" id="PTHR43943:SF2">
    <property type="entry name" value="DEHYDROGENASE_REDUCTASE 4"/>
    <property type="match status" value="1"/>
</dbReference>
<comment type="caution">
    <text evidence="3">The sequence shown here is derived from an EMBL/GenBank/DDBJ whole genome shotgun (WGS) entry which is preliminary data.</text>
</comment>
<dbReference type="Proteomes" id="UP000735302">
    <property type="component" value="Unassembled WGS sequence"/>
</dbReference>
<evidence type="ECO:0000256" key="2">
    <source>
        <dbReference type="RuleBase" id="RU000363"/>
    </source>
</evidence>
<keyword evidence="4" id="KW-1185">Reference proteome</keyword>
<accession>A0AAV3ZD25</accession>
<dbReference type="SUPFAM" id="SSF51735">
    <property type="entry name" value="NAD(P)-binding Rossmann-fold domains"/>
    <property type="match status" value="1"/>
</dbReference>
<dbReference type="GO" id="GO:0004090">
    <property type="term" value="F:carbonyl reductase (NADPH) activity"/>
    <property type="evidence" value="ECO:0007669"/>
    <property type="project" value="TreeGrafter"/>
</dbReference>
<dbReference type="Pfam" id="PF00106">
    <property type="entry name" value="adh_short"/>
    <property type="match status" value="1"/>
</dbReference>
<dbReference type="PRINTS" id="PR00080">
    <property type="entry name" value="SDRFAMILY"/>
</dbReference>